<dbReference type="GO" id="GO:0006508">
    <property type="term" value="P:proteolysis"/>
    <property type="evidence" value="ECO:0007669"/>
    <property type="project" value="TreeGrafter"/>
</dbReference>
<keyword evidence="3" id="KW-0472">Membrane</keyword>
<comment type="similarity">
    <text evidence="1">Belongs to the AAA ATPase family.</text>
</comment>
<accession>A0A660HMX5</accession>
<feature type="domain" description="AAA+ ATPase" evidence="4">
    <location>
        <begin position="466"/>
        <end position="609"/>
    </location>
</feature>
<dbReference type="PANTHER" id="PTHR23076:SF97">
    <property type="entry name" value="ATP-DEPENDENT ZINC METALLOPROTEASE YME1L1"/>
    <property type="match status" value="1"/>
</dbReference>
<dbReference type="PANTHER" id="PTHR23076">
    <property type="entry name" value="METALLOPROTEASE M41 FTSH"/>
    <property type="match status" value="1"/>
</dbReference>
<evidence type="ECO:0000256" key="3">
    <source>
        <dbReference type="SAM" id="Phobius"/>
    </source>
</evidence>
<feature type="region of interest" description="Disordered" evidence="2">
    <location>
        <begin position="111"/>
        <end position="130"/>
    </location>
</feature>
<feature type="domain" description="AAA+ ATPase" evidence="4">
    <location>
        <begin position="178"/>
        <end position="319"/>
    </location>
</feature>
<dbReference type="AlphaFoldDB" id="A0A660HMX5"/>
<dbReference type="InterPro" id="IPR027417">
    <property type="entry name" value="P-loop_NTPase"/>
</dbReference>
<evidence type="ECO:0000313" key="6">
    <source>
        <dbReference type="Proteomes" id="UP000272462"/>
    </source>
</evidence>
<organism evidence="5 6">
    <name type="scientific">Ziziphus jujuba witches'-broom phytoplasma</name>
    <dbReference type="NCBI Taxonomy" id="135727"/>
    <lineage>
        <taxon>Bacteria</taxon>
        <taxon>Bacillati</taxon>
        <taxon>Mycoplasmatota</taxon>
        <taxon>Mollicutes</taxon>
        <taxon>Acholeplasmatales</taxon>
        <taxon>Acholeplasmataceae</taxon>
        <taxon>Candidatus Phytoplasma</taxon>
        <taxon>16SrV (Elm yellows group)</taxon>
    </lineage>
</organism>
<dbReference type="InterPro" id="IPR003960">
    <property type="entry name" value="ATPase_AAA_CS"/>
</dbReference>
<dbReference type="GO" id="GO:0005524">
    <property type="term" value="F:ATP binding"/>
    <property type="evidence" value="ECO:0007669"/>
    <property type="project" value="UniProtKB-KW"/>
</dbReference>
<name>A0A660HMX5_ZIZJU</name>
<dbReference type="Pfam" id="PF00004">
    <property type="entry name" value="AAA"/>
    <property type="match status" value="2"/>
</dbReference>
<keyword evidence="3" id="KW-1133">Transmembrane helix</keyword>
<evidence type="ECO:0000259" key="4">
    <source>
        <dbReference type="SMART" id="SM00382"/>
    </source>
</evidence>
<dbReference type="GO" id="GO:0004176">
    <property type="term" value="F:ATP-dependent peptidase activity"/>
    <property type="evidence" value="ECO:0007669"/>
    <property type="project" value="TreeGrafter"/>
</dbReference>
<protein>
    <recommendedName>
        <fullName evidence="4">AAA+ ATPase domain-containing protein</fullName>
    </recommendedName>
</protein>
<dbReference type="Proteomes" id="UP000272462">
    <property type="component" value="Chromosome"/>
</dbReference>
<keyword evidence="1" id="KW-0547">Nucleotide-binding</keyword>
<gene>
    <name evidence="5" type="ORF">CWO85_02530</name>
</gene>
<dbReference type="CDD" id="cd19481">
    <property type="entry name" value="RecA-like_protease"/>
    <property type="match status" value="1"/>
</dbReference>
<sequence>MGKLYDDSVILKQKSMFVIIVFICIILSMGAGVCLHHFYSNPKPIDQESLDKQELLKIIDKQNEELNRKIQLNDERLRYQIDKQTQLEQMQQMQQMQQIQNKLENAFKEEIKNNKSGPDSKESKSTKEKELLFKPSDSQKFLSFKQLIGFKDELKATEGFIDYFKNKDNYKGIGEVEAPLGILMYGCPGTGKTTLARALAKETDLPFFEVSSSSFSQAYKGMAPQMVRDLFESARKIAAQNKGAIIFLDECETIFTNLGDLRAESEVANVVNQFKTEMTSINNNLEKPIFIIGATNHIEKIDEAIKSRFPYNIEVKPGNKTEREQFLEFMIDKRKNPYSEEAKKYLFEEINESLETLPKKKEFLKANRTLENLLKTTANIFAQNRGTDGNKRQEINSEDLKQAYKIIFAQDTSKNVNKEDFLKTDLTKMPSFDKLIGFKDERAAADRFLTLLKNVKEISNVGEFKIPTGILLYGVPGTGKTTFAQALAKEANLPFFNTTASQFSKGIVGEAPQLVRDLFITARQEAQKSGGAIIFIDECEEVFKSLVNDQSRNTSETVNIINEFKVQMSSIDNDPKKPIFIIGATNHIEKIDEAIKSRFTYKIEVKPGNLDERKQFLESMIKKRNNPYSEEAKEYLLNDVNQALEKLPDYQKANRILTSILDESVNTFILERTKETPPRDRINIKDIKTAYRLRINENIS</sequence>
<dbReference type="EMBL" id="CP025121">
    <property type="protein sequence ID" value="AYJ01364.1"/>
    <property type="molecule type" value="Genomic_DNA"/>
</dbReference>
<dbReference type="OrthoDB" id="548807at2"/>
<feature type="transmembrane region" description="Helical" evidence="3">
    <location>
        <begin position="16"/>
        <end position="39"/>
    </location>
</feature>
<dbReference type="PROSITE" id="PS00674">
    <property type="entry name" value="AAA"/>
    <property type="match status" value="2"/>
</dbReference>
<dbReference type="GO" id="GO:0016887">
    <property type="term" value="F:ATP hydrolysis activity"/>
    <property type="evidence" value="ECO:0007669"/>
    <property type="project" value="InterPro"/>
</dbReference>
<evidence type="ECO:0000256" key="2">
    <source>
        <dbReference type="SAM" id="MobiDB-lite"/>
    </source>
</evidence>
<proteinExistence type="inferred from homology"/>
<dbReference type="KEGG" id="pzi:CWO85_02530"/>
<dbReference type="SUPFAM" id="SSF52540">
    <property type="entry name" value="P-loop containing nucleoside triphosphate hydrolases"/>
    <property type="match status" value="2"/>
</dbReference>
<dbReference type="InterPro" id="IPR003959">
    <property type="entry name" value="ATPase_AAA_core"/>
</dbReference>
<keyword evidence="6" id="KW-1185">Reference proteome</keyword>
<evidence type="ECO:0000256" key="1">
    <source>
        <dbReference type="RuleBase" id="RU003651"/>
    </source>
</evidence>
<dbReference type="InterPro" id="IPR003593">
    <property type="entry name" value="AAA+_ATPase"/>
</dbReference>
<keyword evidence="1" id="KW-0067">ATP-binding</keyword>
<keyword evidence="3" id="KW-0812">Transmembrane</keyword>
<evidence type="ECO:0000313" key="5">
    <source>
        <dbReference type="EMBL" id="AYJ01364.1"/>
    </source>
</evidence>
<reference evidence="5 6" key="1">
    <citation type="journal article" date="2018" name="BMC Genomics">
        <title>Comparative genome analysis of jujube witches'-broom Phytoplasma, an obligate pathogen that causes jujube witches'-broom disease.</title>
        <authorList>
            <person name="Wang J."/>
            <person name="Song L."/>
            <person name="Jiao Q."/>
            <person name="Yang S."/>
            <person name="Gao R."/>
            <person name="Lu X."/>
            <person name="Zhou G."/>
        </authorList>
    </citation>
    <scope>NUCLEOTIDE SEQUENCE [LARGE SCALE GENOMIC DNA]</scope>
    <source>
        <strain evidence="5">Jwb-nky</strain>
    </source>
</reference>
<dbReference type="Gene3D" id="3.40.50.300">
    <property type="entry name" value="P-loop containing nucleotide triphosphate hydrolases"/>
    <property type="match status" value="2"/>
</dbReference>
<dbReference type="SMART" id="SM00382">
    <property type="entry name" value="AAA"/>
    <property type="match status" value="2"/>
</dbReference>